<proteinExistence type="predicted"/>
<protein>
    <submittedName>
        <fullName evidence="2">Uncharacterized protein</fullName>
    </submittedName>
</protein>
<evidence type="ECO:0000256" key="1">
    <source>
        <dbReference type="SAM" id="MobiDB-lite"/>
    </source>
</evidence>
<dbReference type="Proteomes" id="UP000712281">
    <property type="component" value="Unassembled WGS sequence"/>
</dbReference>
<name>A0A8S9LMH1_BRACR</name>
<gene>
    <name evidence="2" type="ORF">F2Q68_00044023</name>
</gene>
<evidence type="ECO:0000313" key="3">
    <source>
        <dbReference type="Proteomes" id="UP000712281"/>
    </source>
</evidence>
<reference evidence="2" key="1">
    <citation type="submission" date="2019-12" db="EMBL/GenBank/DDBJ databases">
        <title>Genome sequencing and annotation of Brassica cretica.</title>
        <authorList>
            <person name="Studholme D.J."/>
            <person name="Sarris P.F."/>
        </authorList>
    </citation>
    <scope>NUCLEOTIDE SEQUENCE</scope>
    <source>
        <strain evidence="2">PFS-001/15</strain>
        <tissue evidence="2">Leaf</tissue>
    </source>
</reference>
<organism evidence="2 3">
    <name type="scientific">Brassica cretica</name>
    <name type="common">Mustard</name>
    <dbReference type="NCBI Taxonomy" id="69181"/>
    <lineage>
        <taxon>Eukaryota</taxon>
        <taxon>Viridiplantae</taxon>
        <taxon>Streptophyta</taxon>
        <taxon>Embryophyta</taxon>
        <taxon>Tracheophyta</taxon>
        <taxon>Spermatophyta</taxon>
        <taxon>Magnoliopsida</taxon>
        <taxon>eudicotyledons</taxon>
        <taxon>Gunneridae</taxon>
        <taxon>Pentapetalae</taxon>
        <taxon>rosids</taxon>
        <taxon>malvids</taxon>
        <taxon>Brassicales</taxon>
        <taxon>Brassicaceae</taxon>
        <taxon>Brassiceae</taxon>
        <taxon>Brassica</taxon>
    </lineage>
</organism>
<feature type="region of interest" description="Disordered" evidence="1">
    <location>
        <begin position="30"/>
        <end position="89"/>
    </location>
</feature>
<evidence type="ECO:0000313" key="2">
    <source>
        <dbReference type="EMBL" id="KAF2607247.1"/>
    </source>
</evidence>
<sequence length="115" mass="13187">MSVDDLNNQQTRYGDPVDGNVLDFRKEVKRMRQGHEFSRLTGRKPNGKNQGRLSGRDNPNQRKKTRFRDSSKLDNQQIETQPNNSIQLSTNRIQTVLSIANEGKSRSSSSKRIDL</sequence>
<comment type="caution">
    <text evidence="2">The sequence shown here is derived from an EMBL/GenBank/DDBJ whole genome shotgun (WGS) entry which is preliminary data.</text>
</comment>
<dbReference type="EMBL" id="QGKW02000276">
    <property type="protein sequence ID" value="KAF2607247.1"/>
    <property type="molecule type" value="Genomic_DNA"/>
</dbReference>
<dbReference type="AlphaFoldDB" id="A0A8S9LMH1"/>
<accession>A0A8S9LMH1</accession>
<feature type="compositionally biased region" description="Polar residues" evidence="1">
    <location>
        <begin position="73"/>
        <end position="89"/>
    </location>
</feature>